<dbReference type="AlphaFoldDB" id="A0A2B4R9A1"/>
<accession>A0A2B4R9A1</accession>
<keyword evidence="5" id="KW-1185">Reference proteome</keyword>
<protein>
    <recommendedName>
        <fullName evidence="3">DDE Tnp4 domain-containing protein</fullName>
    </recommendedName>
</protein>
<feature type="non-terminal residue" evidence="4">
    <location>
        <position position="306"/>
    </location>
</feature>
<sequence>MMSKSSRKSGIMRYLKPNDLVLVDRGFTVRELLNPVQGELKIPPFLKGRKSLNAAEELETRQIAKARIQVERFNRSLKEFKLIDRKIPSTLAPLATQMVVLAAAWLTFRKPFVASKAMLISNQDKDCSSLNETLSYSQLIGVDCKQGIGQWHQNWHRMICRNETDTSIDRRCCESWCEQLASCFRQSSNWTSRCKQMWRCRNPRKKLSINTTDSLYFGSIKVKHCWARGFTAIKLTTVIKPPQFPNKKLVDTILQEVINSFGYEVNQEKIKRALLSVTDLEELIGKYSQHHLNETAPKIYIRSEHA</sequence>
<dbReference type="PANTHER" id="PTHR23080:SF141">
    <property type="entry name" value="TRANSPOSASE HELIX-TURN-HELIX DOMAIN-CONTAINING PROTEIN"/>
    <property type="match status" value="1"/>
</dbReference>
<comment type="cofactor">
    <cofactor evidence="1">
        <name>a divalent metal cation</name>
        <dbReference type="ChEBI" id="CHEBI:60240"/>
    </cofactor>
</comment>
<evidence type="ECO:0000256" key="2">
    <source>
        <dbReference type="ARBA" id="ARBA00022723"/>
    </source>
</evidence>
<dbReference type="STRING" id="50429.A0A2B4R9A1"/>
<proteinExistence type="predicted"/>
<comment type="caution">
    <text evidence="4">The sequence shown here is derived from an EMBL/GenBank/DDBJ whole genome shotgun (WGS) entry which is preliminary data.</text>
</comment>
<evidence type="ECO:0000313" key="4">
    <source>
        <dbReference type="EMBL" id="PFX13080.1"/>
    </source>
</evidence>
<keyword evidence="2" id="KW-0479">Metal-binding</keyword>
<feature type="domain" description="DDE Tnp4" evidence="3">
    <location>
        <begin position="7"/>
        <end position="106"/>
    </location>
</feature>
<organism evidence="4 5">
    <name type="scientific">Stylophora pistillata</name>
    <name type="common">Smooth cauliflower coral</name>
    <dbReference type="NCBI Taxonomy" id="50429"/>
    <lineage>
        <taxon>Eukaryota</taxon>
        <taxon>Metazoa</taxon>
        <taxon>Cnidaria</taxon>
        <taxon>Anthozoa</taxon>
        <taxon>Hexacorallia</taxon>
        <taxon>Scleractinia</taxon>
        <taxon>Astrocoeniina</taxon>
        <taxon>Pocilloporidae</taxon>
        <taxon>Stylophora</taxon>
    </lineage>
</organism>
<dbReference type="InterPro" id="IPR027806">
    <property type="entry name" value="HARBI1_dom"/>
</dbReference>
<dbReference type="Proteomes" id="UP000225706">
    <property type="component" value="Unassembled WGS sequence"/>
</dbReference>
<evidence type="ECO:0000256" key="1">
    <source>
        <dbReference type="ARBA" id="ARBA00001968"/>
    </source>
</evidence>
<dbReference type="Pfam" id="PF13359">
    <property type="entry name" value="DDE_Tnp_4"/>
    <property type="match status" value="1"/>
</dbReference>
<dbReference type="GO" id="GO:0046872">
    <property type="term" value="F:metal ion binding"/>
    <property type="evidence" value="ECO:0007669"/>
    <property type="project" value="UniProtKB-KW"/>
</dbReference>
<gene>
    <name evidence="4" type="ORF">AWC38_SpisGene22867</name>
</gene>
<evidence type="ECO:0000313" key="5">
    <source>
        <dbReference type="Proteomes" id="UP000225706"/>
    </source>
</evidence>
<dbReference type="EMBL" id="LSMT01001077">
    <property type="protein sequence ID" value="PFX13080.1"/>
    <property type="molecule type" value="Genomic_DNA"/>
</dbReference>
<dbReference type="PANTHER" id="PTHR23080">
    <property type="entry name" value="THAP DOMAIN PROTEIN"/>
    <property type="match status" value="1"/>
</dbReference>
<dbReference type="OrthoDB" id="10037534at2759"/>
<name>A0A2B4R9A1_STYPI</name>
<reference evidence="5" key="1">
    <citation type="journal article" date="2017" name="bioRxiv">
        <title>Comparative analysis of the genomes of Stylophora pistillata and Acropora digitifera provides evidence for extensive differences between species of corals.</title>
        <authorList>
            <person name="Voolstra C.R."/>
            <person name="Li Y."/>
            <person name="Liew Y.J."/>
            <person name="Baumgarten S."/>
            <person name="Zoccola D."/>
            <person name="Flot J.-F."/>
            <person name="Tambutte S."/>
            <person name="Allemand D."/>
            <person name="Aranda M."/>
        </authorList>
    </citation>
    <scope>NUCLEOTIDE SEQUENCE [LARGE SCALE GENOMIC DNA]</scope>
</reference>
<evidence type="ECO:0000259" key="3">
    <source>
        <dbReference type="Pfam" id="PF13359"/>
    </source>
</evidence>